<sequence>MSNLGIFGFGKKSSEKTTPENDNTLIKQEETSTSNSEVLSNQEEPKEPVVVDEYAETKSLMSEDQENAFNERDDKKSISKTVSKMKDDDKKNYFFLELTDHKAMLNPLTEKILIASKNEAAKKSVDIGRDILGVSDRSFSSIRPDTLGYKIRVFIIERSRTWAQKIVEDEYTAKKAEIETENVDVSEKLKDLELKKMQLKASLYESVKADFMTKIAKETLAIADESFDKFGADLKTTANDEVISTFKSTYKSIFNSKAMKKKPIDERMSFAKETSVETLDKKVNDIASSVISKNSKLINKYSLDSATSKRDSILSAVTGGATKIPDIKKMDQTDLSAAQYLYSDTDEGTDISDKENSLKESVMTDAIVAPNMNKSLILLETGLMKAVPKEGDSVKVKSQIDIPVFSGVTIGIGVSGEAEREEDRYVKAKLSMNLHASGSIGIGKVSGEIGGLVETHAKKAEDASLLISYVLYRRARESSTMPSNLTDAIWGLGGKTGEGSFNEAEAFGASAEKYLFKENEENSVKYGKFVGLSAEIGDEDVLGGKVSAKAIQGSSYNKETLEKEDRLGKMEAYKRFGQKSKGENFKTIVFEAGISGGGFSGSGKITIPFDSENNYKAVQLELTGGCSMPIGTLTDLAIDKLLEAIDIMLDNGTIFVVKGGKIANKNDSQVENDNVDSDYEINVKQIKSNAKSSASVAMKEINESNDVLSGEKGYELTLSYDKPKGKKGELSIGLNATAGLNVNLGLVKLGIERSTNIFTLNFANEEVDATPSV</sequence>
<keyword evidence="1" id="KW-0175">Coiled coil</keyword>
<organism evidence="3 4">
    <name type="scientific">Helicovermis profundi</name>
    <dbReference type="NCBI Taxonomy" id="3065157"/>
    <lineage>
        <taxon>Bacteria</taxon>
        <taxon>Bacillati</taxon>
        <taxon>Bacillota</taxon>
        <taxon>Clostridia</taxon>
        <taxon>Helicovermis</taxon>
    </lineage>
</organism>
<evidence type="ECO:0000256" key="1">
    <source>
        <dbReference type="SAM" id="Coils"/>
    </source>
</evidence>
<accession>A0AAU9E3Q4</accession>
<reference evidence="3 4" key="1">
    <citation type="submission" date="2023-08" db="EMBL/GenBank/DDBJ databases">
        <title>Helicovermis profunda gen. nov., sp. nov., a novel mesophilic, fermentative bacterium within the Bacillota from a deep-sea hydrothermal vent chimney.</title>
        <authorList>
            <person name="Miyazaki U."/>
            <person name="Mizutani D."/>
            <person name="Hashimoto Y."/>
            <person name="Tame A."/>
            <person name="Sawayama S."/>
            <person name="Miyazaki J."/>
            <person name="Takai K."/>
            <person name="Nakagawa S."/>
        </authorList>
    </citation>
    <scope>NUCLEOTIDE SEQUENCE [LARGE SCALE GENOMIC DNA]</scope>
    <source>
        <strain evidence="3 4">S502</strain>
    </source>
</reference>
<dbReference type="KEGG" id="hprf:HLPR_13490"/>
<keyword evidence="4" id="KW-1185">Reference proteome</keyword>
<feature type="compositionally biased region" description="Polar residues" evidence="2">
    <location>
        <begin position="20"/>
        <end position="42"/>
    </location>
</feature>
<evidence type="ECO:0000313" key="3">
    <source>
        <dbReference type="EMBL" id="BEP29018.1"/>
    </source>
</evidence>
<name>A0AAU9E3Q4_9FIRM</name>
<dbReference type="EMBL" id="AP028654">
    <property type="protein sequence ID" value="BEP29018.1"/>
    <property type="molecule type" value="Genomic_DNA"/>
</dbReference>
<feature type="coiled-coil region" evidence="1">
    <location>
        <begin position="175"/>
        <end position="202"/>
    </location>
</feature>
<dbReference type="Proteomes" id="UP001321786">
    <property type="component" value="Chromosome"/>
</dbReference>
<gene>
    <name evidence="3" type="ORF">HLPR_13490</name>
</gene>
<evidence type="ECO:0000313" key="4">
    <source>
        <dbReference type="Proteomes" id="UP001321786"/>
    </source>
</evidence>
<feature type="region of interest" description="Disordered" evidence="2">
    <location>
        <begin position="1"/>
        <end position="48"/>
    </location>
</feature>
<dbReference type="AlphaFoldDB" id="A0AAU9E3Q4"/>
<evidence type="ECO:0000256" key="2">
    <source>
        <dbReference type="SAM" id="MobiDB-lite"/>
    </source>
</evidence>
<protein>
    <submittedName>
        <fullName evidence="3">Uncharacterized protein</fullName>
    </submittedName>
</protein>
<proteinExistence type="predicted"/>